<keyword evidence="1" id="KW-0812">Transmembrane</keyword>
<dbReference type="EMBL" id="OOFM01000004">
    <property type="protein sequence ID" value="SPL63137.1"/>
    <property type="molecule type" value="Genomic_DNA"/>
</dbReference>
<dbReference type="Proteomes" id="UP000246073">
    <property type="component" value="Unassembled WGS sequence"/>
</dbReference>
<evidence type="ECO:0000313" key="2">
    <source>
        <dbReference type="EMBL" id="SPL63137.1"/>
    </source>
</evidence>
<protein>
    <submittedName>
        <fullName evidence="2">Uncharacterized protein</fullName>
    </submittedName>
</protein>
<keyword evidence="1" id="KW-0472">Membrane</keyword>
<dbReference type="AlphaFoldDB" id="A0A2P9HGA5"/>
<feature type="transmembrane region" description="Helical" evidence="1">
    <location>
        <begin position="15"/>
        <end position="36"/>
    </location>
</feature>
<sequence>MAVAAFLYEGMAMHWYFLIEGTILFAFLWVVSMLFWDTRRRQ</sequence>
<evidence type="ECO:0000313" key="3">
    <source>
        <dbReference type="Proteomes" id="UP000246073"/>
    </source>
</evidence>
<name>A0A2P9HGA5_9HYPH</name>
<evidence type="ECO:0000256" key="1">
    <source>
        <dbReference type="SAM" id="Phobius"/>
    </source>
</evidence>
<keyword evidence="1" id="KW-1133">Transmembrane helix</keyword>
<accession>A0A2P9HGA5</accession>
<gene>
    <name evidence="2" type="ORF">OHAE_3069</name>
</gene>
<reference evidence="3" key="1">
    <citation type="submission" date="2017-12" db="EMBL/GenBank/DDBJ databases">
        <authorList>
            <person name="Diaz M."/>
        </authorList>
    </citation>
    <scope>NUCLEOTIDE SEQUENCE [LARGE SCALE GENOMIC DNA]</scope>
    <source>
        <strain evidence="3">FI11154</strain>
    </source>
</reference>
<organism evidence="2 3">
    <name type="scientific">Ochrobactrum soli</name>
    <dbReference type="NCBI Taxonomy" id="2448455"/>
    <lineage>
        <taxon>Bacteria</taxon>
        <taxon>Pseudomonadati</taxon>
        <taxon>Pseudomonadota</taxon>
        <taxon>Alphaproteobacteria</taxon>
        <taxon>Hyphomicrobiales</taxon>
        <taxon>Brucellaceae</taxon>
        <taxon>Brucella/Ochrobactrum group</taxon>
        <taxon>Ochrobactrum</taxon>
    </lineage>
</organism>
<proteinExistence type="predicted"/>